<dbReference type="EMBL" id="PKMF04000140">
    <property type="protein sequence ID" value="KAK7847539.1"/>
    <property type="molecule type" value="Genomic_DNA"/>
</dbReference>
<reference evidence="1 2" key="1">
    <citation type="journal article" date="2018" name="Sci. Data">
        <title>The draft genome sequence of cork oak.</title>
        <authorList>
            <person name="Ramos A.M."/>
            <person name="Usie A."/>
            <person name="Barbosa P."/>
            <person name="Barros P.M."/>
            <person name="Capote T."/>
            <person name="Chaves I."/>
            <person name="Simoes F."/>
            <person name="Abreu I."/>
            <person name="Carrasquinho I."/>
            <person name="Faro C."/>
            <person name="Guimaraes J.B."/>
            <person name="Mendonca D."/>
            <person name="Nobrega F."/>
            <person name="Rodrigues L."/>
            <person name="Saibo N.J.M."/>
            <person name="Varela M.C."/>
            <person name="Egas C."/>
            <person name="Matos J."/>
            <person name="Miguel C.M."/>
            <person name="Oliveira M.M."/>
            <person name="Ricardo C.P."/>
            <person name="Goncalves S."/>
        </authorList>
    </citation>
    <scope>NUCLEOTIDE SEQUENCE [LARGE SCALE GENOMIC DNA]</scope>
    <source>
        <strain evidence="2">cv. HL8</strain>
    </source>
</reference>
<protein>
    <submittedName>
        <fullName evidence="1">Uncharacterized protein</fullName>
    </submittedName>
</protein>
<comment type="caution">
    <text evidence="1">The sequence shown here is derived from an EMBL/GenBank/DDBJ whole genome shotgun (WGS) entry which is preliminary data.</text>
</comment>
<sequence length="18" mass="2153">MMSRKRLLQIPHMPILTS</sequence>
<proteinExistence type="predicted"/>
<keyword evidence="2" id="KW-1185">Reference proteome</keyword>
<dbReference type="Proteomes" id="UP000237347">
    <property type="component" value="Unassembled WGS sequence"/>
</dbReference>
<dbReference type="AlphaFoldDB" id="A0AAW0L7J8"/>
<organism evidence="1 2">
    <name type="scientific">Quercus suber</name>
    <name type="common">Cork oak</name>
    <dbReference type="NCBI Taxonomy" id="58331"/>
    <lineage>
        <taxon>Eukaryota</taxon>
        <taxon>Viridiplantae</taxon>
        <taxon>Streptophyta</taxon>
        <taxon>Embryophyta</taxon>
        <taxon>Tracheophyta</taxon>
        <taxon>Spermatophyta</taxon>
        <taxon>Magnoliopsida</taxon>
        <taxon>eudicotyledons</taxon>
        <taxon>Gunneridae</taxon>
        <taxon>Pentapetalae</taxon>
        <taxon>rosids</taxon>
        <taxon>fabids</taxon>
        <taxon>Fagales</taxon>
        <taxon>Fagaceae</taxon>
        <taxon>Quercus</taxon>
    </lineage>
</organism>
<evidence type="ECO:0000313" key="1">
    <source>
        <dbReference type="EMBL" id="KAK7847539.1"/>
    </source>
</evidence>
<name>A0AAW0L7J8_QUESU</name>
<gene>
    <name evidence="1" type="ORF">CFP56_006517</name>
</gene>
<accession>A0AAW0L7J8</accession>
<evidence type="ECO:0000313" key="2">
    <source>
        <dbReference type="Proteomes" id="UP000237347"/>
    </source>
</evidence>